<dbReference type="GO" id="GO:0016747">
    <property type="term" value="F:acyltransferase activity, transferring groups other than amino-acyl groups"/>
    <property type="evidence" value="ECO:0007669"/>
    <property type="project" value="InterPro"/>
</dbReference>
<keyword evidence="3" id="KW-1185">Reference proteome</keyword>
<evidence type="ECO:0000313" key="3">
    <source>
        <dbReference type="Proteomes" id="UP001249020"/>
    </source>
</evidence>
<dbReference type="EMBL" id="JAVRIE010000008">
    <property type="protein sequence ID" value="MDT0584183.1"/>
    <property type="molecule type" value="Genomic_DNA"/>
</dbReference>
<sequence length="165" mass="18480">MDQNTLQVNHPLKFEAAVERDFAALASWFDNAHALQEWGGPALSLTRSPADLMAQLHQSPDYSSYAIHQGNETIAFGQLLLLKERAHLARLCVNPARRGEKLGLRLVNELIQQAAKTINLKSASLFVYESNYVAIACYQKLGFVETVTPTGISKPERCKYMMKRC</sequence>
<name>A0AAW8R8F7_9ALTE</name>
<gene>
    <name evidence="2" type="ORF">RM544_16670</name>
</gene>
<dbReference type="InterPro" id="IPR000182">
    <property type="entry name" value="GNAT_dom"/>
</dbReference>
<evidence type="ECO:0000313" key="2">
    <source>
        <dbReference type="EMBL" id="MDT0584183.1"/>
    </source>
</evidence>
<dbReference type="Pfam" id="PF00583">
    <property type="entry name" value="Acetyltransf_1"/>
    <property type="match status" value="1"/>
</dbReference>
<accession>A0AAW8R8F7</accession>
<dbReference type="RefSeq" id="WP_311362957.1">
    <property type="nucleotide sequence ID" value="NZ_JAVRIE010000008.1"/>
</dbReference>
<dbReference type="AlphaFoldDB" id="A0AAW8R8F7"/>
<evidence type="ECO:0000259" key="1">
    <source>
        <dbReference type="PROSITE" id="PS51186"/>
    </source>
</evidence>
<dbReference type="Proteomes" id="UP001249020">
    <property type="component" value="Unassembled WGS sequence"/>
</dbReference>
<protein>
    <submittedName>
        <fullName evidence="2">GNAT family N-acetyltransferase</fullName>
    </submittedName>
</protein>
<dbReference type="SUPFAM" id="SSF55729">
    <property type="entry name" value="Acyl-CoA N-acyltransferases (Nat)"/>
    <property type="match status" value="1"/>
</dbReference>
<dbReference type="InterPro" id="IPR016181">
    <property type="entry name" value="Acyl_CoA_acyltransferase"/>
</dbReference>
<dbReference type="PROSITE" id="PS51186">
    <property type="entry name" value="GNAT"/>
    <property type="match status" value="1"/>
</dbReference>
<feature type="domain" description="N-acetyltransferase" evidence="1">
    <location>
        <begin position="12"/>
        <end position="165"/>
    </location>
</feature>
<dbReference type="Gene3D" id="3.40.630.30">
    <property type="match status" value="1"/>
</dbReference>
<proteinExistence type="predicted"/>
<organism evidence="2 3">
    <name type="scientific">Brumicola blandensis</name>
    <dbReference type="NCBI Taxonomy" id="3075611"/>
    <lineage>
        <taxon>Bacteria</taxon>
        <taxon>Pseudomonadati</taxon>
        <taxon>Pseudomonadota</taxon>
        <taxon>Gammaproteobacteria</taxon>
        <taxon>Alteromonadales</taxon>
        <taxon>Alteromonadaceae</taxon>
        <taxon>Brumicola</taxon>
    </lineage>
</organism>
<comment type="caution">
    <text evidence="2">The sequence shown here is derived from an EMBL/GenBank/DDBJ whole genome shotgun (WGS) entry which is preliminary data.</text>
</comment>
<dbReference type="CDD" id="cd04301">
    <property type="entry name" value="NAT_SF"/>
    <property type="match status" value="1"/>
</dbReference>
<reference evidence="2 3" key="1">
    <citation type="submission" date="2023-09" db="EMBL/GenBank/DDBJ databases">
        <authorList>
            <person name="Rey-Velasco X."/>
        </authorList>
    </citation>
    <scope>NUCLEOTIDE SEQUENCE [LARGE SCALE GENOMIC DNA]</scope>
    <source>
        <strain evidence="2 3">W409</strain>
    </source>
</reference>